<dbReference type="KEGG" id="ppi:YSA_06171"/>
<sequence length="95" mass="10203">MQYQPGVGRGPVGVVDSRPGQPYAGVHRGVVRHRQVGAGQTPLVLMAVEKPRQRVGVGSKCPKQQHQGHDQRTHRALHVPMGCGAPAGHTRHLQA</sequence>
<gene>
    <name evidence="2" type="ORF">YSA_06171</name>
</gene>
<dbReference type="HOGENOM" id="CLU_2370644_0_0_6"/>
<dbReference type="AlphaFoldDB" id="I3UX84"/>
<evidence type="ECO:0000313" key="2">
    <source>
        <dbReference type="EMBL" id="AFK70105.1"/>
    </source>
</evidence>
<evidence type="ECO:0000313" key="3">
    <source>
        <dbReference type="Proteomes" id="UP000005268"/>
    </source>
</evidence>
<feature type="region of interest" description="Disordered" evidence="1">
    <location>
        <begin position="55"/>
        <end position="74"/>
    </location>
</feature>
<organism evidence="2 3">
    <name type="scientific">Pseudomonas putida ND6</name>
    <dbReference type="NCBI Taxonomy" id="231023"/>
    <lineage>
        <taxon>Bacteria</taxon>
        <taxon>Pseudomonadati</taxon>
        <taxon>Pseudomonadota</taxon>
        <taxon>Gammaproteobacteria</taxon>
        <taxon>Pseudomonadales</taxon>
        <taxon>Pseudomonadaceae</taxon>
        <taxon>Pseudomonas</taxon>
    </lineage>
</organism>
<dbReference type="EMBL" id="CP003588">
    <property type="protein sequence ID" value="AFK70105.1"/>
    <property type="molecule type" value="Genomic_DNA"/>
</dbReference>
<proteinExistence type="predicted"/>
<reference evidence="2 3" key="1">
    <citation type="journal article" date="2012" name="J. Bacteriol.">
        <title>Complete Genome Sequence of the Naphthalene-Degrading Pseudomonas putida Strain ND6.</title>
        <authorList>
            <person name="Li S."/>
            <person name="Zhao H."/>
            <person name="Li Y."/>
            <person name="Niu S."/>
            <person name="Cai B."/>
        </authorList>
    </citation>
    <scope>NUCLEOTIDE SEQUENCE [LARGE SCALE GENOMIC DNA]</scope>
    <source>
        <strain evidence="2 3">ND6</strain>
    </source>
</reference>
<protein>
    <submittedName>
        <fullName evidence="2">Uncharacterized protein</fullName>
    </submittedName>
</protein>
<evidence type="ECO:0000256" key="1">
    <source>
        <dbReference type="SAM" id="MobiDB-lite"/>
    </source>
</evidence>
<name>I3UX84_PSEPU</name>
<feature type="region of interest" description="Disordered" evidence="1">
    <location>
        <begin position="1"/>
        <end position="25"/>
    </location>
</feature>
<dbReference type="Proteomes" id="UP000005268">
    <property type="component" value="Chromosome"/>
</dbReference>
<accession>I3UX84</accession>